<feature type="binding site" evidence="9">
    <location>
        <begin position="232"/>
        <end position="239"/>
    </location>
    <ligand>
        <name>ATP</name>
        <dbReference type="ChEBI" id="CHEBI:30616"/>
    </ligand>
</feature>
<evidence type="ECO:0000256" key="4">
    <source>
        <dbReference type="ARBA" id="ARBA00022840"/>
    </source>
</evidence>
<evidence type="ECO:0000313" key="12">
    <source>
        <dbReference type="Proteomes" id="UP000236649"/>
    </source>
</evidence>
<dbReference type="Pfam" id="PF13361">
    <property type="entry name" value="UvrD_C"/>
    <property type="match status" value="1"/>
</dbReference>
<protein>
    <recommendedName>
        <fullName evidence="7">DNA 3'-5' helicase</fullName>
        <ecNumber evidence="7">5.6.2.4</ecNumber>
    </recommendedName>
</protein>
<organism evidence="11 12">
    <name type="scientific">Paraburkholderia hospita</name>
    <dbReference type="NCBI Taxonomy" id="169430"/>
    <lineage>
        <taxon>Bacteria</taxon>
        <taxon>Pseudomonadati</taxon>
        <taxon>Pseudomonadota</taxon>
        <taxon>Betaproteobacteria</taxon>
        <taxon>Burkholderiales</taxon>
        <taxon>Burkholderiaceae</taxon>
        <taxon>Paraburkholderia</taxon>
    </lineage>
</organism>
<keyword evidence="3 9" id="KW-0347">Helicase</keyword>
<dbReference type="GO" id="GO:0016787">
    <property type="term" value="F:hydrolase activity"/>
    <property type="evidence" value="ECO:0007669"/>
    <property type="project" value="UniProtKB-UniRule"/>
</dbReference>
<feature type="domain" description="UvrD-like helicase ATP-binding" evidence="10">
    <location>
        <begin position="211"/>
        <end position="676"/>
    </location>
</feature>
<keyword evidence="4 9" id="KW-0067">ATP-binding</keyword>
<evidence type="ECO:0000313" key="11">
    <source>
        <dbReference type="EMBL" id="AUT67047.1"/>
    </source>
</evidence>
<dbReference type="Gene3D" id="3.30.65.10">
    <property type="entry name" value="Bacterial Topoisomerase I, domain 1"/>
    <property type="match status" value="1"/>
</dbReference>
<dbReference type="SUPFAM" id="SSF57783">
    <property type="entry name" value="Zinc beta-ribbon"/>
    <property type="match status" value="1"/>
</dbReference>
<dbReference type="PANTHER" id="PTHR11070">
    <property type="entry name" value="UVRD / RECB / PCRA DNA HELICASE FAMILY MEMBER"/>
    <property type="match status" value="1"/>
</dbReference>
<dbReference type="InterPro" id="IPR013498">
    <property type="entry name" value="Topo_IA_Znf"/>
</dbReference>
<dbReference type="InterPro" id="IPR027417">
    <property type="entry name" value="P-loop_NTPase"/>
</dbReference>
<dbReference type="GO" id="GO:0006265">
    <property type="term" value="P:DNA topological change"/>
    <property type="evidence" value="ECO:0007669"/>
    <property type="project" value="InterPro"/>
</dbReference>
<dbReference type="Gene3D" id="3.40.50.300">
    <property type="entry name" value="P-loop containing nucleotide triphosphate hydrolases"/>
    <property type="match status" value="3"/>
</dbReference>
<dbReference type="Pfam" id="PF00580">
    <property type="entry name" value="UvrD-helicase"/>
    <property type="match status" value="1"/>
</dbReference>
<comment type="catalytic activity">
    <reaction evidence="8">
        <text>ATP + H2O = ADP + phosphate + H(+)</text>
        <dbReference type="Rhea" id="RHEA:13065"/>
        <dbReference type="ChEBI" id="CHEBI:15377"/>
        <dbReference type="ChEBI" id="CHEBI:15378"/>
        <dbReference type="ChEBI" id="CHEBI:30616"/>
        <dbReference type="ChEBI" id="CHEBI:43474"/>
        <dbReference type="ChEBI" id="CHEBI:456216"/>
        <dbReference type="EC" id="5.6.2.4"/>
    </reaction>
</comment>
<sequence length="928" mass="105459">MTNADSENQWIPSPYGRIFTKSKNWVLRLVDGALVLFVDGKVKIRLTLDGKSQPLIKQGVLWADITFRAGQADAIRIDGLPNGQARKLEKTIATCERPYLFDRAYGQILTWLKEGGVHLSQCEQDRRWIPQSWQAAFESRRPHLERSDEDLWRLFRDPSVRARLPGEADYVESVLRIWRRDWPAYWAQKNEEYTRRELVACKDLFDQVESKPLTEEQARAVTCFDDRVLVVASAGSGKTSTMVAKAAYAVHRGIFRPDQILLLAFNKKAADELQERTGNLFIRLGMEDVAVEARTFHSLGLSIIGNATGRKPSVPDWAVDAAAGLRKLEAIVDNLKDRSTEFRTKWDLFRVVFGRDLPEFGSTSDFDGWDRDGNGYVQAIRGERVRSHEERLICDWLFYNGVNYEYEREYEFDTATADHRQYFPDFYYPDIGVYHEHFALNAAGEPPAEFTGYLDGVAWKRAEHKRRGTKLIETTSHQLRTRSLDDVLGKQLTARGVALDPNPDRLIPERGFPPMDNEKLVALVRIFITHAKSNCLTVDALSQRLNVDSSDVLIQRHMMFLEIVGPVLRGWDDALDAEGGIDFEDMLNHAAAHLEAGRYESPFELVMADEFQDASRARARLCRALVNRRGRFFFAVGDDWQSINRFAGSDISVMTDFADWFGNSEVLKLEQTFRCPQELCDVSSRFISKNPNQLTKKVHSVAPAMGPVLKAFQVDNKEELSVAIDTYLAQLYRDLMEGRVPHAREGKVTVFVLGRYNRDISHVPSNWRARYGRLISLSFLSMHRSKGAEADYVILPAMLSRAFPSTRVDDPVLAMAMPTGDTYPLCEERRLFYVALTRARRSVALFTVKGETSSFLNELVKDRALKVEATSGEVIEEERCPACEIGVIVQRTGPYGVFEACSSYPRCEYKPRSGGNGARTRRGFTPTV</sequence>
<keyword evidence="2 9" id="KW-0378">Hydrolase</keyword>
<dbReference type="Proteomes" id="UP000236649">
    <property type="component" value="Chromosome 1"/>
</dbReference>
<keyword evidence="5" id="KW-0413">Isomerase</keyword>
<dbReference type="InterPro" id="IPR014017">
    <property type="entry name" value="DNA_helicase_UvrD-like_C"/>
</dbReference>
<evidence type="ECO:0000256" key="2">
    <source>
        <dbReference type="ARBA" id="ARBA00022801"/>
    </source>
</evidence>
<keyword evidence="1 9" id="KW-0547">Nucleotide-binding</keyword>
<name>A0AAN1J4L1_9BURK</name>
<dbReference type="PROSITE" id="PS51198">
    <property type="entry name" value="UVRD_HELICASE_ATP_BIND"/>
    <property type="match status" value="1"/>
</dbReference>
<dbReference type="GeneID" id="55526886"/>
<gene>
    <name evidence="11" type="ORF">C2L64_00830</name>
</gene>
<dbReference type="GO" id="GO:0003916">
    <property type="term" value="F:DNA topoisomerase activity"/>
    <property type="evidence" value="ECO:0007669"/>
    <property type="project" value="InterPro"/>
</dbReference>
<evidence type="ECO:0000256" key="5">
    <source>
        <dbReference type="ARBA" id="ARBA00023235"/>
    </source>
</evidence>
<dbReference type="AlphaFoldDB" id="A0AAN1J4L1"/>
<dbReference type="Pfam" id="PF01396">
    <property type="entry name" value="Zn_ribbon_Top1"/>
    <property type="match status" value="1"/>
</dbReference>
<evidence type="ECO:0000256" key="1">
    <source>
        <dbReference type="ARBA" id="ARBA00022741"/>
    </source>
</evidence>
<accession>A0AAN1J4L1</accession>
<dbReference type="GO" id="GO:0003677">
    <property type="term" value="F:DNA binding"/>
    <property type="evidence" value="ECO:0007669"/>
    <property type="project" value="InterPro"/>
</dbReference>
<dbReference type="GO" id="GO:0005524">
    <property type="term" value="F:ATP binding"/>
    <property type="evidence" value="ECO:0007669"/>
    <property type="project" value="UniProtKB-UniRule"/>
</dbReference>
<dbReference type="EMBL" id="CP026105">
    <property type="protein sequence ID" value="AUT67047.1"/>
    <property type="molecule type" value="Genomic_DNA"/>
</dbReference>
<evidence type="ECO:0000256" key="6">
    <source>
        <dbReference type="ARBA" id="ARBA00034617"/>
    </source>
</evidence>
<dbReference type="EC" id="5.6.2.4" evidence="7"/>
<dbReference type="GO" id="GO:0000725">
    <property type="term" value="P:recombinational repair"/>
    <property type="evidence" value="ECO:0007669"/>
    <property type="project" value="TreeGrafter"/>
</dbReference>
<evidence type="ECO:0000256" key="8">
    <source>
        <dbReference type="ARBA" id="ARBA00048988"/>
    </source>
</evidence>
<comment type="catalytic activity">
    <reaction evidence="6">
        <text>Couples ATP hydrolysis with the unwinding of duplex DNA by translocating in the 3'-5' direction.</text>
        <dbReference type="EC" id="5.6.2.4"/>
    </reaction>
</comment>
<dbReference type="InterPro" id="IPR000212">
    <property type="entry name" value="DNA_helicase_UvrD/REP"/>
</dbReference>
<dbReference type="GO" id="GO:0043138">
    <property type="term" value="F:3'-5' DNA helicase activity"/>
    <property type="evidence" value="ECO:0007669"/>
    <property type="project" value="UniProtKB-EC"/>
</dbReference>
<dbReference type="SUPFAM" id="SSF52540">
    <property type="entry name" value="P-loop containing nucleoside triphosphate hydrolases"/>
    <property type="match status" value="1"/>
</dbReference>
<dbReference type="RefSeq" id="WP_090834905.1">
    <property type="nucleotide sequence ID" value="NZ_CADFGJ010000002.1"/>
</dbReference>
<dbReference type="KEGG" id="phs:C2L64_00830"/>
<evidence type="ECO:0000256" key="9">
    <source>
        <dbReference type="PROSITE-ProRule" id="PRU00560"/>
    </source>
</evidence>
<evidence type="ECO:0000256" key="3">
    <source>
        <dbReference type="ARBA" id="ARBA00022806"/>
    </source>
</evidence>
<evidence type="ECO:0000259" key="10">
    <source>
        <dbReference type="PROSITE" id="PS51198"/>
    </source>
</evidence>
<reference evidence="11 12" key="1">
    <citation type="submission" date="2018-01" db="EMBL/GenBank/DDBJ databases">
        <title>Species boundaries and ecological features among Paraburkholderia terrae DSMZ17804T, P. hospita DSMZ17164T and P. caribensis DSMZ13236T.</title>
        <authorList>
            <person name="Pratama A.A."/>
        </authorList>
    </citation>
    <scope>NUCLEOTIDE SEQUENCE [LARGE SCALE GENOMIC DNA]</scope>
    <source>
        <strain evidence="11 12">DSM 17164</strain>
    </source>
</reference>
<proteinExistence type="predicted"/>
<dbReference type="GO" id="GO:0005829">
    <property type="term" value="C:cytosol"/>
    <property type="evidence" value="ECO:0007669"/>
    <property type="project" value="TreeGrafter"/>
</dbReference>
<dbReference type="InterPro" id="IPR014016">
    <property type="entry name" value="UvrD-like_ATP-bd"/>
</dbReference>
<dbReference type="Gene3D" id="3.40.91.30">
    <property type="match status" value="1"/>
</dbReference>
<dbReference type="GO" id="GO:0005694">
    <property type="term" value="C:chromosome"/>
    <property type="evidence" value="ECO:0007669"/>
    <property type="project" value="InterPro"/>
</dbReference>
<dbReference type="PANTHER" id="PTHR11070:SF63">
    <property type="entry name" value="DNA HELICASE IV"/>
    <property type="match status" value="1"/>
</dbReference>
<evidence type="ECO:0000256" key="7">
    <source>
        <dbReference type="ARBA" id="ARBA00034808"/>
    </source>
</evidence>